<comment type="similarity">
    <text evidence="1 8">Belongs to the CtsR family.</text>
</comment>
<dbReference type="STRING" id="1471761.B0W44_00500"/>
<dbReference type="Pfam" id="PF17727">
    <property type="entry name" value="CtsR_C"/>
    <property type="match status" value="1"/>
</dbReference>
<evidence type="ECO:0000256" key="3">
    <source>
        <dbReference type="ARBA" id="ARBA00022491"/>
    </source>
</evidence>
<keyword evidence="6 8" id="KW-0238">DNA-binding</keyword>
<evidence type="ECO:0000256" key="4">
    <source>
        <dbReference type="ARBA" id="ARBA00023015"/>
    </source>
</evidence>
<evidence type="ECO:0000256" key="8">
    <source>
        <dbReference type="PIRNR" id="PIRNR010607"/>
    </source>
</evidence>
<dbReference type="InterPro" id="IPR041908">
    <property type="entry name" value="CtsR_C_sf"/>
</dbReference>
<dbReference type="FunFam" id="3.30.56.130:FF:000001">
    <property type="entry name" value="Transcriptional regulator CtsR"/>
    <property type="match status" value="1"/>
</dbReference>
<evidence type="ECO:0000256" key="5">
    <source>
        <dbReference type="ARBA" id="ARBA00023016"/>
    </source>
</evidence>
<dbReference type="InterPro" id="IPR041902">
    <property type="entry name" value="CtsR_N_sf"/>
</dbReference>
<evidence type="ECO:0000259" key="10">
    <source>
        <dbReference type="Pfam" id="PF17727"/>
    </source>
</evidence>
<evidence type="ECO:0000256" key="7">
    <source>
        <dbReference type="ARBA" id="ARBA00023163"/>
    </source>
</evidence>
<evidence type="ECO:0000256" key="6">
    <source>
        <dbReference type="ARBA" id="ARBA00023125"/>
    </source>
</evidence>
<dbReference type="OrthoDB" id="1680813at2"/>
<feature type="domain" description="CtsR C-terminal dimerization" evidence="10">
    <location>
        <begin position="82"/>
        <end position="147"/>
    </location>
</feature>
<dbReference type="RefSeq" id="WP_077718317.1">
    <property type="nucleotide sequence ID" value="NZ_CP019699.1"/>
</dbReference>
<keyword evidence="3 8" id="KW-0678">Repressor</keyword>
<reference evidence="11 12" key="1">
    <citation type="journal article" date="2015" name="Int. J. Syst. Evol. Microbiol.">
        <title>Novibacillus thermophilus gen. nov., sp. nov., a Gram-staining-negative and moderately thermophilic member of the family Thermoactinomycetaceae.</title>
        <authorList>
            <person name="Yang G."/>
            <person name="Chen J."/>
            <person name="Zhou S."/>
        </authorList>
    </citation>
    <scope>NUCLEOTIDE SEQUENCE [LARGE SCALE GENOMIC DNA]</scope>
    <source>
        <strain evidence="11 12">SG-1</strain>
    </source>
</reference>
<sequence length="157" mass="17962">MANVSDVIEQYIKQVLSECDDGVLEIQRSELAKLFQCVPSQINYVISTRFTVEKGYKVESKRGGGGYIRIQKIEWTCPKSWYDNVMRLIGNRVTQVAAEGIIDQLEEQKHVTEREGRLMRTVVSRNVLNVPTPLRDQLRANILRALITQLLIREEGG</sequence>
<dbReference type="Gene3D" id="1.10.1200.150">
    <property type="entry name" value="Transcriptional regulator CtsR, C-terminal domain"/>
    <property type="match status" value="1"/>
</dbReference>
<name>A0A1U9K384_9BACL</name>
<organism evidence="11 12">
    <name type="scientific">Novibacillus thermophilus</name>
    <dbReference type="NCBI Taxonomy" id="1471761"/>
    <lineage>
        <taxon>Bacteria</taxon>
        <taxon>Bacillati</taxon>
        <taxon>Bacillota</taxon>
        <taxon>Bacilli</taxon>
        <taxon>Bacillales</taxon>
        <taxon>Thermoactinomycetaceae</taxon>
        <taxon>Novibacillus</taxon>
    </lineage>
</organism>
<dbReference type="Proteomes" id="UP000188603">
    <property type="component" value="Chromosome"/>
</dbReference>
<evidence type="ECO:0000313" key="11">
    <source>
        <dbReference type="EMBL" id="AQS54499.1"/>
    </source>
</evidence>
<dbReference type="PIRSF" id="PIRSF010607">
    <property type="entry name" value="Txn_repr_CtsR"/>
    <property type="match status" value="1"/>
</dbReference>
<keyword evidence="12" id="KW-1185">Reference proteome</keyword>
<accession>A0A1U9K384</accession>
<keyword evidence="4 8" id="KW-0805">Transcription regulation</keyword>
<dbReference type="Pfam" id="PF05848">
    <property type="entry name" value="CtsR"/>
    <property type="match status" value="1"/>
</dbReference>
<dbReference type="EMBL" id="CP019699">
    <property type="protein sequence ID" value="AQS54499.1"/>
    <property type="molecule type" value="Genomic_DNA"/>
</dbReference>
<dbReference type="InterPro" id="IPR040465">
    <property type="entry name" value="CtsR_N"/>
</dbReference>
<dbReference type="GO" id="GO:0006355">
    <property type="term" value="P:regulation of DNA-templated transcription"/>
    <property type="evidence" value="ECO:0007669"/>
    <property type="project" value="UniProtKB-UniRule"/>
</dbReference>
<dbReference type="Gene3D" id="3.30.56.130">
    <property type="entry name" value="Transcriptional regulator CtsR, winged HTH domain"/>
    <property type="match status" value="1"/>
</dbReference>
<keyword evidence="5" id="KW-0346">Stress response</keyword>
<proteinExistence type="inferred from homology"/>
<dbReference type="InterPro" id="IPR008463">
    <property type="entry name" value="CtsR"/>
</dbReference>
<evidence type="ECO:0000256" key="1">
    <source>
        <dbReference type="ARBA" id="ARBA00010189"/>
    </source>
</evidence>
<gene>
    <name evidence="11" type="ORF">B0W44_00500</name>
</gene>
<dbReference type="AlphaFoldDB" id="A0A1U9K384"/>
<evidence type="ECO:0000313" key="12">
    <source>
        <dbReference type="Proteomes" id="UP000188603"/>
    </source>
</evidence>
<protein>
    <recommendedName>
        <fullName evidence="2 8">Transcriptional regulator CtsR</fullName>
    </recommendedName>
</protein>
<evidence type="ECO:0000256" key="2">
    <source>
        <dbReference type="ARBA" id="ARBA00014129"/>
    </source>
</evidence>
<feature type="domain" description="CtsR N-terminal HTH" evidence="9">
    <location>
        <begin position="3"/>
        <end position="74"/>
    </location>
</feature>
<dbReference type="GO" id="GO:0003677">
    <property type="term" value="F:DNA binding"/>
    <property type="evidence" value="ECO:0007669"/>
    <property type="project" value="UniProtKB-UniRule"/>
</dbReference>
<evidence type="ECO:0000259" key="9">
    <source>
        <dbReference type="Pfam" id="PF05848"/>
    </source>
</evidence>
<dbReference type="KEGG" id="ntr:B0W44_00500"/>
<keyword evidence="7 8" id="KW-0804">Transcription</keyword>
<dbReference type="InterPro" id="IPR041473">
    <property type="entry name" value="CtsR_C"/>
</dbReference>